<dbReference type="Proteomes" id="UP000504631">
    <property type="component" value="Unplaced"/>
</dbReference>
<reference evidence="5" key="1">
    <citation type="submission" date="2025-08" db="UniProtKB">
        <authorList>
            <consortium name="RefSeq"/>
        </authorList>
    </citation>
    <scope>IDENTIFICATION</scope>
    <source>
        <tissue evidence="5">Muscle</tissue>
    </source>
</reference>
<dbReference type="GO" id="GO:0008270">
    <property type="term" value="F:zinc ion binding"/>
    <property type="evidence" value="ECO:0007669"/>
    <property type="project" value="UniProtKB-KW"/>
</dbReference>
<feature type="domain" description="CCHC-type" evidence="3">
    <location>
        <begin position="38"/>
        <end position="54"/>
    </location>
</feature>
<dbReference type="Pfam" id="PF00098">
    <property type="entry name" value="zf-CCHC"/>
    <property type="match status" value="1"/>
</dbReference>
<accession>A0A6J3L3D3</accession>
<feature type="region of interest" description="Disordered" evidence="2">
    <location>
        <begin position="1"/>
        <end position="36"/>
    </location>
</feature>
<gene>
    <name evidence="5" type="primary">LOC117238280</name>
</gene>
<proteinExistence type="predicted"/>
<dbReference type="PROSITE" id="PS50158">
    <property type="entry name" value="ZF_CCHC"/>
    <property type="match status" value="2"/>
</dbReference>
<evidence type="ECO:0000256" key="1">
    <source>
        <dbReference type="PROSITE-ProRule" id="PRU00047"/>
    </source>
</evidence>
<dbReference type="SUPFAM" id="SSF57756">
    <property type="entry name" value="Retrovirus zinc finger-like domains"/>
    <property type="match status" value="1"/>
</dbReference>
<sequence>MRTKFEEPKSSRIKPVTKWSETERNKEPSRSGGARKARCYNCGDAEHVCAECPSKSRGPKCFKCREYGHIASKCDNLVPDTVMQHSLIIGADFLDTVEISIKGGKSSPIAEQHLRPAPSKTTAERKAYSTFGLQLGSRGQTDKWKE</sequence>
<dbReference type="SMART" id="SM00343">
    <property type="entry name" value="ZnF_C2HC"/>
    <property type="match status" value="2"/>
</dbReference>
<feature type="compositionally biased region" description="Basic and acidic residues" evidence="2">
    <location>
        <begin position="20"/>
        <end position="29"/>
    </location>
</feature>
<evidence type="ECO:0000256" key="2">
    <source>
        <dbReference type="SAM" id="MobiDB-lite"/>
    </source>
</evidence>
<feature type="domain" description="CCHC-type" evidence="3">
    <location>
        <begin position="60"/>
        <end position="74"/>
    </location>
</feature>
<evidence type="ECO:0000259" key="3">
    <source>
        <dbReference type="PROSITE" id="PS50158"/>
    </source>
</evidence>
<dbReference type="AlphaFoldDB" id="A0A6J3L3D3"/>
<keyword evidence="1" id="KW-0863">Zinc-finger</keyword>
<keyword evidence="1" id="KW-0862">Zinc</keyword>
<dbReference type="InterPro" id="IPR036875">
    <property type="entry name" value="Znf_CCHC_sf"/>
</dbReference>
<dbReference type="InterPro" id="IPR001878">
    <property type="entry name" value="Znf_CCHC"/>
</dbReference>
<dbReference type="Gene3D" id="4.10.60.10">
    <property type="entry name" value="Zinc finger, CCHC-type"/>
    <property type="match status" value="1"/>
</dbReference>
<evidence type="ECO:0000313" key="5">
    <source>
        <dbReference type="RefSeq" id="XP_033358961.1"/>
    </source>
</evidence>
<feature type="compositionally biased region" description="Basic and acidic residues" evidence="2">
    <location>
        <begin position="1"/>
        <end position="10"/>
    </location>
</feature>
<protein>
    <submittedName>
        <fullName evidence="5">Uncharacterized protein LOC117238280</fullName>
    </submittedName>
</protein>
<dbReference type="GeneID" id="117238280"/>
<dbReference type="GO" id="GO:0003676">
    <property type="term" value="F:nucleic acid binding"/>
    <property type="evidence" value="ECO:0007669"/>
    <property type="project" value="InterPro"/>
</dbReference>
<dbReference type="KEGG" id="bvk:117238280"/>
<keyword evidence="4" id="KW-1185">Reference proteome</keyword>
<dbReference type="RefSeq" id="XP_033358961.1">
    <property type="nucleotide sequence ID" value="XM_033503070.1"/>
</dbReference>
<name>A0A6J3L3D3_9HYME</name>
<keyword evidence="1" id="KW-0479">Metal-binding</keyword>
<organism evidence="4 5">
    <name type="scientific">Bombus vosnesenskii</name>
    <dbReference type="NCBI Taxonomy" id="207650"/>
    <lineage>
        <taxon>Eukaryota</taxon>
        <taxon>Metazoa</taxon>
        <taxon>Ecdysozoa</taxon>
        <taxon>Arthropoda</taxon>
        <taxon>Hexapoda</taxon>
        <taxon>Insecta</taxon>
        <taxon>Pterygota</taxon>
        <taxon>Neoptera</taxon>
        <taxon>Endopterygota</taxon>
        <taxon>Hymenoptera</taxon>
        <taxon>Apocrita</taxon>
        <taxon>Aculeata</taxon>
        <taxon>Apoidea</taxon>
        <taxon>Anthophila</taxon>
        <taxon>Apidae</taxon>
        <taxon>Bombus</taxon>
        <taxon>Pyrobombus</taxon>
    </lineage>
</organism>
<evidence type="ECO:0000313" key="4">
    <source>
        <dbReference type="Proteomes" id="UP000504631"/>
    </source>
</evidence>